<dbReference type="InterPro" id="IPR037217">
    <property type="entry name" value="Trp/Indoleamine_2_3_dOase-like"/>
</dbReference>
<reference evidence="1 2" key="1">
    <citation type="journal article" date="2019" name="Int. J. Syst. Evol. Microbiol.">
        <title>The Global Catalogue of Microorganisms (GCM) 10K type strain sequencing project: providing services to taxonomists for standard genome sequencing and annotation.</title>
        <authorList>
            <consortium name="The Broad Institute Genomics Platform"/>
            <consortium name="The Broad Institute Genome Sequencing Center for Infectious Disease"/>
            <person name="Wu L."/>
            <person name="Ma J."/>
        </authorList>
    </citation>
    <scope>NUCLEOTIDE SEQUENCE [LARGE SCALE GENOMIC DNA]</scope>
    <source>
        <strain evidence="1 2">JCM 15933</strain>
    </source>
</reference>
<dbReference type="SUPFAM" id="SSF140959">
    <property type="entry name" value="Indolic compounds 2,3-dioxygenase-like"/>
    <property type="match status" value="1"/>
</dbReference>
<evidence type="ECO:0000313" key="2">
    <source>
        <dbReference type="Proteomes" id="UP001501470"/>
    </source>
</evidence>
<gene>
    <name evidence="1" type="ORF">GCM10009827_056520</name>
</gene>
<name>A0ABN2B0K2_9ACTN</name>
<organism evidence="1 2">
    <name type="scientific">Dactylosporangium maewongense</name>
    <dbReference type="NCBI Taxonomy" id="634393"/>
    <lineage>
        <taxon>Bacteria</taxon>
        <taxon>Bacillati</taxon>
        <taxon>Actinomycetota</taxon>
        <taxon>Actinomycetes</taxon>
        <taxon>Micromonosporales</taxon>
        <taxon>Micromonosporaceae</taxon>
        <taxon>Dactylosporangium</taxon>
    </lineage>
</organism>
<evidence type="ECO:0000313" key="1">
    <source>
        <dbReference type="EMBL" id="GAA1531482.1"/>
    </source>
</evidence>
<protein>
    <recommendedName>
        <fullName evidence="3">Tryptophan 2,3-dioxygenase</fullName>
    </recommendedName>
</protein>
<evidence type="ECO:0008006" key="3">
    <source>
        <dbReference type="Google" id="ProtNLM"/>
    </source>
</evidence>
<proteinExistence type="predicted"/>
<dbReference type="Gene3D" id="1.20.58.480">
    <property type="match status" value="2"/>
</dbReference>
<keyword evidence="2" id="KW-1185">Reference proteome</keyword>
<accession>A0ABN2B0K2</accession>
<sequence length="258" mass="28660">MAGDNQHEHGMSGPVFAVGGPTAYDEVVRFTDAVRALRPLPEIPHPDFLLFQTLHLTAELLWYNMHFDIVRAADDLRAGNHRSAHRLVRRATELQRLTVTHLGQVRSGIPQTEFLQIRATLPDGGSGLDSPGMRNLHKACRHLWRCFCAAMESAGAASEAELLDAGEAHPDLRAVALEMLDLDDAMLGWQQEHQRMVWARLGGHPTLDDGTAPLSLTGRSVGVLDRFVAHMRFPRLWQAVQDHHESMAKQQACGGTHR</sequence>
<dbReference type="Proteomes" id="UP001501470">
    <property type="component" value="Unassembled WGS sequence"/>
</dbReference>
<dbReference type="EMBL" id="BAAAQD010000011">
    <property type="protein sequence ID" value="GAA1531482.1"/>
    <property type="molecule type" value="Genomic_DNA"/>
</dbReference>
<comment type="caution">
    <text evidence="1">The sequence shown here is derived from an EMBL/GenBank/DDBJ whole genome shotgun (WGS) entry which is preliminary data.</text>
</comment>